<organism evidence="1 2">
    <name type="scientific">Caballeronia temeraria</name>
    <dbReference type="NCBI Taxonomy" id="1777137"/>
    <lineage>
        <taxon>Bacteria</taxon>
        <taxon>Pseudomonadati</taxon>
        <taxon>Pseudomonadota</taxon>
        <taxon>Betaproteobacteria</taxon>
        <taxon>Burkholderiales</taxon>
        <taxon>Burkholderiaceae</taxon>
        <taxon>Caballeronia</taxon>
    </lineage>
</organism>
<dbReference type="AlphaFoldDB" id="A0A158AQE8"/>
<dbReference type="STRING" id="1777137.AWB76_02799"/>
<dbReference type="EMBL" id="FCOI02000007">
    <property type="protein sequence ID" value="SAK59716.1"/>
    <property type="molecule type" value="Genomic_DNA"/>
</dbReference>
<name>A0A158AQE8_9BURK</name>
<proteinExistence type="predicted"/>
<accession>A0A158AQE8</accession>
<dbReference type="Proteomes" id="UP000054624">
    <property type="component" value="Unassembled WGS sequence"/>
</dbReference>
<gene>
    <name evidence="1" type="ORF">AWB76_02799</name>
</gene>
<keyword evidence="2" id="KW-1185">Reference proteome</keyword>
<sequence length="72" mass="8153">MNIYGYKNEEGELLSLNEVSLKVTLDELKGISKFIEHVILQMETYGDDFGHEHLSDFLKLRGIPEIVIAGDS</sequence>
<dbReference type="RefSeq" id="WP_061160637.1">
    <property type="nucleotide sequence ID" value="NZ_FCOI02000007.1"/>
</dbReference>
<dbReference type="OrthoDB" id="6059091at2"/>
<reference evidence="2" key="1">
    <citation type="submission" date="2016-01" db="EMBL/GenBank/DDBJ databases">
        <authorList>
            <person name="Peeters Charlotte."/>
        </authorList>
    </citation>
    <scope>NUCLEOTIDE SEQUENCE [LARGE SCALE GENOMIC DNA]</scope>
</reference>
<evidence type="ECO:0000313" key="2">
    <source>
        <dbReference type="Proteomes" id="UP000054624"/>
    </source>
</evidence>
<protein>
    <submittedName>
        <fullName evidence="1">Uncharacterized protein</fullName>
    </submittedName>
</protein>
<evidence type="ECO:0000313" key="1">
    <source>
        <dbReference type="EMBL" id="SAK59716.1"/>
    </source>
</evidence>